<evidence type="ECO:0000313" key="3">
    <source>
        <dbReference type="Proteomes" id="UP000298337"/>
    </source>
</evidence>
<name>A0A4Z0NYV4_9BACT</name>
<reference evidence="2 3" key="1">
    <citation type="submission" date="2019-04" db="EMBL/GenBank/DDBJ databases">
        <authorList>
            <person name="Feng G."/>
            <person name="Zhang J."/>
            <person name="Zhu H."/>
        </authorList>
    </citation>
    <scope>NUCLEOTIDE SEQUENCE [LARGE SCALE GENOMIC DNA]</scope>
    <source>
        <strain evidence="2 3">92R-1</strain>
    </source>
</reference>
<comment type="caution">
    <text evidence="2">The sequence shown here is derived from an EMBL/GenBank/DDBJ whole genome shotgun (WGS) entry which is preliminary data.</text>
</comment>
<protein>
    <recommendedName>
        <fullName evidence="4">TraB family protein</fullName>
    </recommendedName>
</protein>
<evidence type="ECO:0008006" key="4">
    <source>
        <dbReference type="Google" id="ProtNLM"/>
    </source>
</evidence>
<dbReference type="AlphaFoldDB" id="A0A4Z0NYV4"/>
<accession>A0A4Z0NYV4</accession>
<feature type="signal peptide" evidence="1">
    <location>
        <begin position="1"/>
        <end position="18"/>
    </location>
</feature>
<sequence>MKCILLLLQLLVVYSGCAQNRVWLIGTAHEETKYVTPDSLLHALNKLKPDVILLELEAQHFTKDFTFNTATYPLKDYLTTNENIASYTYQQQHGTQLRPFDIEGRHAFYERERYREREQQLFAQIMKLYKSNQLSTAGKTDFELLLLALGSYSNLSVRSLKELNSNVTTRYTALKSTVDFELMLSIVRQTNELAPWLPFAELRKAYWQKRNTAMCDNIVRYAREFTGKKLVVLVGNEHKYILQDMLKQRNMEVKEY</sequence>
<dbReference type="RefSeq" id="WP_135436823.1">
    <property type="nucleotide sequence ID" value="NZ_SRLA01000007.1"/>
</dbReference>
<feature type="chain" id="PRO_5021386328" description="TraB family protein" evidence="1">
    <location>
        <begin position="19"/>
        <end position="256"/>
    </location>
</feature>
<evidence type="ECO:0000256" key="1">
    <source>
        <dbReference type="SAM" id="SignalP"/>
    </source>
</evidence>
<dbReference type="EMBL" id="SRLA01000007">
    <property type="protein sequence ID" value="TGE03722.1"/>
    <property type="molecule type" value="Genomic_DNA"/>
</dbReference>
<organism evidence="2 3">
    <name type="scientific">Hymenobacter fodinae</name>
    <dbReference type="NCBI Taxonomy" id="2510796"/>
    <lineage>
        <taxon>Bacteria</taxon>
        <taxon>Pseudomonadati</taxon>
        <taxon>Bacteroidota</taxon>
        <taxon>Cytophagia</taxon>
        <taxon>Cytophagales</taxon>
        <taxon>Hymenobacteraceae</taxon>
        <taxon>Hymenobacter</taxon>
    </lineage>
</organism>
<keyword evidence="3" id="KW-1185">Reference proteome</keyword>
<dbReference type="Proteomes" id="UP000298337">
    <property type="component" value="Unassembled WGS sequence"/>
</dbReference>
<proteinExistence type="predicted"/>
<keyword evidence="1" id="KW-0732">Signal</keyword>
<dbReference type="OrthoDB" id="641734at2"/>
<gene>
    <name evidence="2" type="ORF">EU556_24215</name>
</gene>
<evidence type="ECO:0000313" key="2">
    <source>
        <dbReference type="EMBL" id="TGE03722.1"/>
    </source>
</evidence>